<dbReference type="Proteomes" id="UP000193642">
    <property type="component" value="Unassembled WGS sequence"/>
</dbReference>
<comment type="caution">
    <text evidence="3">The sequence shown here is derived from an EMBL/GenBank/DDBJ whole genome shotgun (WGS) entry which is preliminary data.</text>
</comment>
<evidence type="ECO:0000313" key="3">
    <source>
        <dbReference type="EMBL" id="ORY49789.1"/>
    </source>
</evidence>
<sequence length="497" mass="54998">MELESLLLVATEETEKAPKIEKMNVDECVGTRDDRPPSPSQQETLLNALKSDFSHIIKRKQDLVRTLDAHNRTKDNIPTSLPLSEVFHLLDIFSDAFISTVTNRPPPATNTDHRPSLTNAPTPETTSALITLDTTILHFSTHPPTPPPPPQIPPETLKTLSDLSSLYITQLDAYTAFKTSTQSTLTHLHDQLTHLAHESASAHNDLTNTRAQLLDTQSRLDAKLAEAPAVIVDPDTVAIDFEKTVAPMKERVRVLEFECNRLRGVEQTLEGVIGEWKSENGTLRRMVDELSRGGSGGVGGEEVRVLKEEVEALKGVLEDERLQYAKAREVIRVLRGPKSGEEMEGGDDSLDVEGLSIESGLRAGDRSVLSSHVKALHESVTRSLVDFDELVKVLGENGELKARVSESAIRLEEQEKRLQRALNDTLHLEQTLSTTIKTHTETHTTLQTAHDALLQKNSTLTQETTRLQSEITHLHTITANYASQFSRIEMIASNGST</sequence>
<protein>
    <submittedName>
        <fullName evidence="3">Uncharacterized protein</fullName>
    </submittedName>
</protein>
<reference evidence="3 4" key="1">
    <citation type="submission" date="2016-07" db="EMBL/GenBank/DDBJ databases">
        <title>Pervasive Adenine N6-methylation of Active Genes in Fungi.</title>
        <authorList>
            <consortium name="DOE Joint Genome Institute"/>
            <person name="Mondo S.J."/>
            <person name="Dannebaum R.O."/>
            <person name="Kuo R.C."/>
            <person name="Labutti K."/>
            <person name="Haridas S."/>
            <person name="Kuo A."/>
            <person name="Salamov A."/>
            <person name="Ahrendt S.R."/>
            <person name="Lipzen A."/>
            <person name="Sullivan W."/>
            <person name="Andreopoulos W.B."/>
            <person name="Clum A."/>
            <person name="Lindquist E."/>
            <person name="Daum C."/>
            <person name="Ramamoorthy G.K."/>
            <person name="Gryganskyi A."/>
            <person name="Culley D."/>
            <person name="Magnuson J.K."/>
            <person name="James T.Y."/>
            <person name="O'Malley M.A."/>
            <person name="Stajich J.E."/>
            <person name="Spatafora J.W."/>
            <person name="Visel A."/>
            <person name="Grigoriev I.V."/>
        </authorList>
    </citation>
    <scope>NUCLEOTIDE SEQUENCE [LARGE SCALE GENOMIC DNA]</scope>
    <source>
        <strain evidence="3 4">JEL800</strain>
    </source>
</reference>
<dbReference type="OrthoDB" id="2152361at2759"/>
<feature type="compositionally biased region" description="Pro residues" evidence="2">
    <location>
        <begin position="143"/>
        <end position="153"/>
    </location>
</feature>
<evidence type="ECO:0000313" key="4">
    <source>
        <dbReference type="Proteomes" id="UP000193642"/>
    </source>
</evidence>
<keyword evidence="4" id="KW-1185">Reference proteome</keyword>
<name>A0A1Y2CRW9_9FUNG</name>
<evidence type="ECO:0000256" key="2">
    <source>
        <dbReference type="SAM" id="MobiDB-lite"/>
    </source>
</evidence>
<proteinExistence type="predicted"/>
<feature type="coiled-coil region" evidence="1">
    <location>
        <begin position="397"/>
        <end position="431"/>
    </location>
</feature>
<organism evidence="3 4">
    <name type="scientific">Rhizoclosmatium globosum</name>
    <dbReference type="NCBI Taxonomy" id="329046"/>
    <lineage>
        <taxon>Eukaryota</taxon>
        <taxon>Fungi</taxon>
        <taxon>Fungi incertae sedis</taxon>
        <taxon>Chytridiomycota</taxon>
        <taxon>Chytridiomycota incertae sedis</taxon>
        <taxon>Chytridiomycetes</taxon>
        <taxon>Chytridiales</taxon>
        <taxon>Chytriomycetaceae</taxon>
        <taxon>Rhizoclosmatium</taxon>
    </lineage>
</organism>
<keyword evidence="1" id="KW-0175">Coiled coil</keyword>
<feature type="region of interest" description="Disordered" evidence="2">
    <location>
        <begin position="138"/>
        <end position="157"/>
    </location>
</feature>
<gene>
    <name evidence="3" type="ORF">BCR33DRAFT_552290</name>
</gene>
<feature type="region of interest" description="Disordered" evidence="2">
    <location>
        <begin position="104"/>
        <end position="124"/>
    </location>
</feature>
<dbReference type="EMBL" id="MCGO01000008">
    <property type="protein sequence ID" value="ORY49789.1"/>
    <property type="molecule type" value="Genomic_DNA"/>
</dbReference>
<dbReference type="AlphaFoldDB" id="A0A1Y2CRW9"/>
<accession>A0A1Y2CRW9</accession>
<evidence type="ECO:0000256" key="1">
    <source>
        <dbReference type="SAM" id="Coils"/>
    </source>
</evidence>